<dbReference type="GO" id="GO:0044718">
    <property type="term" value="P:siderophore transmembrane transport"/>
    <property type="evidence" value="ECO:0007669"/>
    <property type="project" value="TreeGrafter"/>
</dbReference>
<dbReference type="InterPro" id="IPR013784">
    <property type="entry name" value="Carb-bd-like_fold"/>
</dbReference>
<dbReference type="Gene3D" id="2.40.170.20">
    <property type="entry name" value="TonB-dependent receptor, beta-barrel domain"/>
    <property type="match status" value="1"/>
</dbReference>
<reference evidence="9 10" key="1">
    <citation type="submission" date="2020-10" db="EMBL/GenBank/DDBJ databases">
        <title>Complete genome sequence of Paludibaculum fermentans P105T, a facultatively anaerobic acidobacterium capable of dissimilatory Fe(III) reduction.</title>
        <authorList>
            <person name="Dedysh S.N."/>
            <person name="Beletsky A.V."/>
            <person name="Kulichevskaya I.S."/>
            <person name="Mardanov A.V."/>
            <person name="Ravin N.V."/>
        </authorList>
    </citation>
    <scope>NUCLEOTIDE SEQUENCE [LARGE SCALE GENOMIC DNA]</scope>
    <source>
        <strain evidence="9 10">P105</strain>
    </source>
</reference>
<dbReference type="PANTHER" id="PTHR30069:SF46">
    <property type="entry name" value="OAR PROTEIN"/>
    <property type="match status" value="1"/>
</dbReference>
<keyword evidence="4" id="KW-0812">Transmembrane</keyword>
<keyword evidence="7" id="KW-0732">Signal</keyword>
<dbReference type="Pfam" id="PF25183">
    <property type="entry name" value="OMP_b-brl_4"/>
    <property type="match status" value="1"/>
</dbReference>
<dbReference type="RefSeq" id="WP_194449042.1">
    <property type="nucleotide sequence ID" value="NZ_CP063849.1"/>
</dbReference>
<evidence type="ECO:0000256" key="1">
    <source>
        <dbReference type="ARBA" id="ARBA00004571"/>
    </source>
</evidence>
<keyword evidence="5" id="KW-0472">Membrane</keyword>
<dbReference type="KEGG" id="pfer:IRI77_32195"/>
<dbReference type="GO" id="GO:0009279">
    <property type="term" value="C:cell outer membrane"/>
    <property type="evidence" value="ECO:0007669"/>
    <property type="project" value="UniProtKB-SubCell"/>
</dbReference>
<dbReference type="InterPro" id="IPR057601">
    <property type="entry name" value="Oar-like_b-barrel"/>
</dbReference>
<evidence type="ECO:0000256" key="7">
    <source>
        <dbReference type="SAM" id="SignalP"/>
    </source>
</evidence>
<dbReference type="GO" id="GO:0004180">
    <property type="term" value="F:carboxypeptidase activity"/>
    <property type="evidence" value="ECO:0007669"/>
    <property type="project" value="UniProtKB-KW"/>
</dbReference>
<keyword evidence="10" id="KW-1185">Reference proteome</keyword>
<dbReference type="InterPro" id="IPR036942">
    <property type="entry name" value="Beta-barrel_TonB_sf"/>
</dbReference>
<dbReference type="SUPFAM" id="SSF56935">
    <property type="entry name" value="Porins"/>
    <property type="match status" value="1"/>
</dbReference>
<evidence type="ECO:0000256" key="2">
    <source>
        <dbReference type="ARBA" id="ARBA00022448"/>
    </source>
</evidence>
<evidence type="ECO:0000313" key="10">
    <source>
        <dbReference type="Proteomes" id="UP000593892"/>
    </source>
</evidence>
<feature type="chain" id="PRO_5032931720" evidence="7">
    <location>
        <begin position="21"/>
        <end position="1139"/>
    </location>
</feature>
<dbReference type="Proteomes" id="UP000593892">
    <property type="component" value="Chromosome"/>
</dbReference>
<accession>A0A7S7NPF6</accession>
<evidence type="ECO:0000256" key="5">
    <source>
        <dbReference type="ARBA" id="ARBA00023136"/>
    </source>
</evidence>
<organism evidence="9 10">
    <name type="scientific">Paludibaculum fermentans</name>
    <dbReference type="NCBI Taxonomy" id="1473598"/>
    <lineage>
        <taxon>Bacteria</taxon>
        <taxon>Pseudomonadati</taxon>
        <taxon>Acidobacteriota</taxon>
        <taxon>Terriglobia</taxon>
        <taxon>Bryobacterales</taxon>
        <taxon>Bryobacteraceae</taxon>
        <taxon>Paludibaculum</taxon>
    </lineage>
</organism>
<dbReference type="Pfam" id="PF13620">
    <property type="entry name" value="CarboxypepD_reg"/>
    <property type="match status" value="1"/>
</dbReference>
<keyword evidence="9" id="KW-0378">Hydrolase</keyword>
<keyword evidence="3" id="KW-1134">Transmembrane beta strand</keyword>
<evidence type="ECO:0000259" key="8">
    <source>
        <dbReference type="Pfam" id="PF25183"/>
    </source>
</evidence>
<name>A0A7S7NPF6_PALFE</name>
<protein>
    <submittedName>
        <fullName evidence="9">Carboxypeptidase regulatory-like domain-containing protein</fullName>
    </submittedName>
</protein>
<evidence type="ECO:0000256" key="3">
    <source>
        <dbReference type="ARBA" id="ARBA00022452"/>
    </source>
</evidence>
<evidence type="ECO:0000313" key="9">
    <source>
        <dbReference type="EMBL" id="QOY87373.1"/>
    </source>
</evidence>
<keyword evidence="6" id="KW-0998">Cell outer membrane</keyword>
<dbReference type="EMBL" id="CP063849">
    <property type="protein sequence ID" value="QOY87373.1"/>
    <property type="molecule type" value="Genomic_DNA"/>
</dbReference>
<evidence type="ECO:0000256" key="4">
    <source>
        <dbReference type="ARBA" id="ARBA00022692"/>
    </source>
</evidence>
<keyword evidence="9" id="KW-0645">Protease</keyword>
<dbReference type="InterPro" id="IPR039426">
    <property type="entry name" value="TonB-dep_rcpt-like"/>
</dbReference>
<proteinExistence type="predicted"/>
<dbReference type="AlphaFoldDB" id="A0A7S7NPF6"/>
<dbReference type="PANTHER" id="PTHR30069">
    <property type="entry name" value="TONB-DEPENDENT OUTER MEMBRANE RECEPTOR"/>
    <property type="match status" value="1"/>
</dbReference>
<dbReference type="GO" id="GO:0030246">
    <property type="term" value="F:carbohydrate binding"/>
    <property type="evidence" value="ECO:0007669"/>
    <property type="project" value="InterPro"/>
</dbReference>
<comment type="subcellular location">
    <subcellularLocation>
        <location evidence="1">Cell outer membrane</location>
        <topology evidence="1">Multi-pass membrane protein</topology>
    </subcellularLocation>
</comment>
<dbReference type="SUPFAM" id="SSF49452">
    <property type="entry name" value="Starch-binding domain-like"/>
    <property type="match status" value="1"/>
</dbReference>
<dbReference type="Gene3D" id="2.60.40.1120">
    <property type="entry name" value="Carboxypeptidase-like, regulatory domain"/>
    <property type="match status" value="1"/>
</dbReference>
<gene>
    <name evidence="9" type="ORF">IRI77_32195</name>
</gene>
<feature type="signal peptide" evidence="7">
    <location>
        <begin position="1"/>
        <end position="20"/>
    </location>
</feature>
<evidence type="ECO:0000256" key="6">
    <source>
        <dbReference type="ARBA" id="ARBA00023237"/>
    </source>
</evidence>
<dbReference type="GO" id="GO:0015344">
    <property type="term" value="F:siderophore uptake transmembrane transporter activity"/>
    <property type="evidence" value="ECO:0007669"/>
    <property type="project" value="TreeGrafter"/>
</dbReference>
<sequence>MLRFALVFLLSLALPLVAQQGRGTVIGTVTDVSGAAVPAAEIRVINTGTNAAFTATTNEEGQFTAPSLPVGSYTVTAEKQGFKKGVRSGITLLVDQRAEVNIRMEVGQTSESIEVVGEASLVDTSSATVGKVVENRRIADLPLNGRNALALVMLTPGVKSQAGPTNSGFVDRGTALSAISINGGPSSMNSFIVDGGNNNSAFLADINVNPTVDAVQEFKVQSNVMSAEFGFTAGGVVNIVTKSGTNDPHGSLYYFARNDAFDARNAFAATKSPFRYHQYGGTIGGPVVLPKIYNGKDKTFFFFNYEGWQNRRFASNILSVPIEEQRNGNFSNLRDASGKLIQLYDPSTTKQNPNGSGFVRDPLPNNIIPTNRLDPVSLKMMQFYPLPNRTPTNAYTFANNWIGQVQEERHMNQWTAKGDHRFNDKNTLSGRWAYYKHFNNNGFAGSLPDPNVRQRLDNYLNYNGVISDTHSFTPTMLNEFRISAARQAFPFTAYSYGQGWPAKLGLPSSVPGDTLPRVDNGLPGFGAFTVGLRGSTTWQFVDSLTKIAGSHTMKFGVDFRLQQANNYQREVPSGQFNFSAGLTQNPQTPVGTGSSFATFLLGSVSSASLIRYGGESEKAYSTSFFFQDDWKMSRKFTVNLGLRYDYQQWPRERNNGTSNFDPFAVNSLTGLPGRIEYANIDYGKTFTDPIYTNFGPRVGFAYDVFGTGKTVLRGGYAIFYPQTFYRDSFGNTAGFANTSTAYNPPNNNTNLAAFQFKDGFPTPAIEPLGPKLGPSAFLGQGVSWDQGGQKVPMSQQWTLSLQQQLPGKWMVDAAYTANKGTNYYASSFDYNQLDPQYNALGLSLQDQVPNPYVGKVTGSLGGSTIARSQSLKPYPYYTAVTVRLPHLGGSNYHALLATAERRLDNGFAILASYTFGKVISDSEVVPSNFGAVEVGADNGYQNGKYNRKAERSLDPTDVSQRLVLSGIYELPFGKGKRFASNNGFTDRIMGGWQLNVISTLQGGLPLAVRGANNFLANRPNSTGVSAKLDNRTSDKWFDTTAFINPPNFTYGNVSRTLPDVRGPGIVNFDLSMIKDTRIAERVRLQFRAEAFNFVNHRNLGNPNVSFSPGTNGLNISSTFGIITSARDPRIMQFGMKLMF</sequence>
<keyword evidence="9" id="KW-0121">Carboxypeptidase</keyword>
<keyword evidence="2" id="KW-0813">Transport</keyword>
<feature type="domain" description="TonB-dependent transporter Oar-like beta-barrel" evidence="8">
    <location>
        <begin position="240"/>
        <end position="1132"/>
    </location>
</feature>